<dbReference type="InterPro" id="IPR032808">
    <property type="entry name" value="DoxX"/>
</dbReference>
<evidence type="ECO:0000256" key="3">
    <source>
        <dbReference type="ARBA" id="ARBA00022989"/>
    </source>
</evidence>
<proteinExistence type="predicted"/>
<dbReference type="EMBL" id="AP025028">
    <property type="protein sequence ID" value="BDA79890.1"/>
    <property type="molecule type" value="Genomic_DNA"/>
</dbReference>
<evidence type="ECO:0000313" key="7">
    <source>
        <dbReference type="Proteomes" id="UP000245263"/>
    </source>
</evidence>
<keyword evidence="4 5" id="KW-0472">Membrane</keyword>
<name>A0ABM7UT81_9LEPT</name>
<accession>A0ABM7UT81</accession>
<keyword evidence="7" id="KW-1185">Reference proteome</keyword>
<evidence type="ECO:0008006" key="8">
    <source>
        <dbReference type="Google" id="ProtNLM"/>
    </source>
</evidence>
<sequence length="64" mass="7225">MFALLVPGFPRLREWAYAGFTFTLIGAAYSHFVIGEFEAVHIVALGILFVSYFLNQDLEKAKKV</sequence>
<evidence type="ECO:0000313" key="6">
    <source>
        <dbReference type="EMBL" id="BDA79890.1"/>
    </source>
</evidence>
<protein>
    <recommendedName>
        <fullName evidence="8">DoxX-like family protein</fullName>
    </recommendedName>
</protein>
<keyword evidence="2 5" id="KW-0812">Transmembrane</keyword>
<organism evidence="6 7">
    <name type="scientific">Leptospira kobayashii</name>
    <dbReference type="NCBI Taxonomy" id="1917830"/>
    <lineage>
        <taxon>Bacteria</taxon>
        <taxon>Pseudomonadati</taxon>
        <taxon>Spirochaetota</taxon>
        <taxon>Spirochaetia</taxon>
        <taxon>Leptospirales</taxon>
        <taxon>Leptospiraceae</taxon>
        <taxon>Leptospira</taxon>
    </lineage>
</organism>
<dbReference type="Proteomes" id="UP000245263">
    <property type="component" value="Chromosome 1"/>
</dbReference>
<keyword evidence="3 5" id="KW-1133">Transmembrane helix</keyword>
<reference evidence="6 7" key="1">
    <citation type="submission" date="2021-08" db="EMBL/GenBank/DDBJ databases">
        <title>Complete genome sequence of Leptospira kobayashii strain E30.</title>
        <authorList>
            <person name="Nakao R."/>
            <person name="Nakamura S."/>
            <person name="Masuzawa T."/>
            <person name="Koizumi N."/>
        </authorList>
    </citation>
    <scope>NUCLEOTIDE SEQUENCE [LARGE SCALE GENOMIC DNA]</scope>
    <source>
        <strain evidence="6 7">E30</strain>
    </source>
</reference>
<comment type="subcellular location">
    <subcellularLocation>
        <location evidence="1">Membrane</location>
        <topology evidence="1">Multi-pass membrane protein</topology>
    </subcellularLocation>
</comment>
<dbReference type="Pfam" id="PF13564">
    <property type="entry name" value="DoxX_2"/>
    <property type="match status" value="1"/>
</dbReference>
<feature type="transmembrane region" description="Helical" evidence="5">
    <location>
        <begin position="39"/>
        <end position="55"/>
    </location>
</feature>
<evidence type="ECO:0000256" key="1">
    <source>
        <dbReference type="ARBA" id="ARBA00004141"/>
    </source>
</evidence>
<evidence type="ECO:0000256" key="4">
    <source>
        <dbReference type="ARBA" id="ARBA00023136"/>
    </source>
</evidence>
<evidence type="ECO:0000256" key="5">
    <source>
        <dbReference type="SAM" id="Phobius"/>
    </source>
</evidence>
<evidence type="ECO:0000256" key="2">
    <source>
        <dbReference type="ARBA" id="ARBA00022692"/>
    </source>
</evidence>
<gene>
    <name evidence="6" type="ORF">LPTSP3_g28200</name>
</gene>